<accession>A0A8S5MJL8</accession>
<sequence length="33" mass="3883">MRILSNRKDKRRKALPSGVFNLKNLSKGKFKNH</sequence>
<dbReference type="EMBL" id="BK014912">
    <property type="protein sequence ID" value="DAD82091.1"/>
    <property type="molecule type" value="Genomic_DNA"/>
</dbReference>
<feature type="region of interest" description="Disordered" evidence="1">
    <location>
        <begin position="1"/>
        <end position="20"/>
    </location>
</feature>
<evidence type="ECO:0000313" key="2">
    <source>
        <dbReference type="EMBL" id="DAD82091.1"/>
    </source>
</evidence>
<evidence type="ECO:0000256" key="1">
    <source>
        <dbReference type="SAM" id="MobiDB-lite"/>
    </source>
</evidence>
<protein>
    <submittedName>
        <fullName evidence="2">Uncharacterized protein</fullName>
    </submittedName>
</protein>
<organism evidence="2">
    <name type="scientific">Siphoviridae sp. ctNmW2</name>
    <dbReference type="NCBI Taxonomy" id="2826306"/>
    <lineage>
        <taxon>Viruses</taxon>
        <taxon>Duplodnaviria</taxon>
        <taxon>Heunggongvirae</taxon>
        <taxon>Uroviricota</taxon>
        <taxon>Caudoviricetes</taxon>
    </lineage>
</organism>
<reference evidence="2" key="1">
    <citation type="journal article" date="2021" name="Proc. Natl. Acad. Sci. U.S.A.">
        <title>A Catalog of Tens of Thousands of Viruses from Human Metagenomes Reveals Hidden Associations with Chronic Diseases.</title>
        <authorList>
            <person name="Tisza M.J."/>
            <person name="Buck C.B."/>
        </authorList>
    </citation>
    <scope>NUCLEOTIDE SEQUENCE</scope>
    <source>
        <strain evidence="2">CtNmW2</strain>
    </source>
</reference>
<name>A0A8S5MJL8_9CAUD</name>
<proteinExistence type="predicted"/>